<dbReference type="AlphaFoldDB" id="A0A2M7GA50"/>
<proteinExistence type="predicted"/>
<protein>
    <recommendedName>
        <fullName evidence="3">DUF3160 domain-containing protein</fullName>
    </recommendedName>
</protein>
<comment type="caution">
    <text evidence="1">The sequence shown here is derived from an EMBL/GenBank/DDBJ whole genome shotgun (WGS) entry which is preliminary data.</text>
</comment>
<gene>
    <name evidence="1" type="ORF">COW36_03435</name>
</gene>
<evidence type="ECO:0000313" key="2">
    <source>
        <dbReference type="Proteomes" id="UP000231019"/>
    </source>
</evidence>
<dbReference type="EMBL" id="PFFQ01000011">
    <property type="protein sequence ID" value="PIW18763.1"/>
    <property type="molecule type" value="Genomic_DNA"/>
</dbReference>
<sequence>MKNLLRLQEKGEKRNTQNSLLKRVGKKIAAVCLAFGAQYGGVLDTPQAFAQTQEQTQTVREETVLRDIDQDIVLADGAYTLKSGLVFMNGTAILAYPVQDATTGKRYIMAHEDPGITGDYVIEQIQKLASLMGEKGVKDIYPDSRQFMEFTQEQLDGIQMTDDEKRRLFFSRAFFWSYMGHWESTGEEKENVKATSVDIKEASEGFQAAVDSFQKLDDQSPWFQERLKDIEVLRAVLYSSSFSGASGNRNFRKRTIDQRLHDTGYEHLVLRATEIMQARTVAFLEGEMPKSEFLVAFKIFCELANNHGRFMQGFRERGWMDRELLDMAMLTMSRILPVYQAALSAFGQSGQVQNRQEAREKVLQAPTLLAYQELLATFAYAYPEITPEQMDTWATQNKEIASILIDKYGAETLFVPETLVSSLDERFAAFQTSLPRYTRLANAAQTGVRLTSLFAKVRDSQAGKWLDSDKSDLQEIYQNVINSPTNHAEKQFLAVLQDGIRVSEPTVDIKRFEETGLTQNYKLSPIIREINGQSIVTTEHPVDTVKASFSVENTLPIPLNVTFEITLNSAADNPRDVRSVRLPANQIADITYMGHVPLESSRAGGSRTTPIARLELAMNGFQEVASSTWGEQKIASAK</sequence>
<dbReference type="Proteomes" id="UP000231019">
    <property type="component" value="Unassembled WGS sequence"/>
</dbReference>
<name>A0A2M7GA50_9BACT</name>
<evidence type="ECO:0000313" key="1">
    <source>
        <dbReference type="EMBL" id="PIW18763.1"/>
    </source>
</evidence>
<evidence type="ECO:0008006" key="3">
    <source>
        <dbReference type="Google" id="ProtNLM"/>
    </source>
</evidence>
<accession>A0A2M7GA50</accession>
<organism evidence="1 2">
    <name type="scientific">bacterium (Candidatus Blackallbacteria) CG17_big_fil_post_rev_8_21_14_2_50_48_46</name>
    <dbReference type="NCBI Taxonomy" id="2014261"/>
    <lineage>
        <taxon>Bacteria</taxon>
        <taxon>Candidatus Blackallbacteria</taxon>
    </lineage>
</organism>
<reference evidence="1 2" key="1">
    <citation type="submission" date="2017-09" db="EMBL/GenBank/DDBJ databases">
        <title>Depth-based differentiation of microbial function through sediment-hosted aquifers and enrichment of novel symbionts in the deep terrestrial subsurface.</title>
        <authorList>
            <person name="Probst A.J."/>
            <person name="Ladd B."/>
            <person name="Jarett J.K."/>
            <person name="Geller-Mcgrath D.E."/>
            <person name="Sieber C.M."/>
            <person name="Emerson J.B."/>
            <person name="Anantharaman K."/>
            <person name="Thomas B.C."/>
            <person name="Malmstrom R."/>
            <person name="Stieglmeier M."/>
            <person name="Klingl A."/>
            <person name="Woyke T."/>
            <person name="Ryan C.M."/>
            <person name="Banfield J.F."/>
        </authorList>
    </citation>
    <scope>NUCLEOTIDE SEQUENCE [LARGE SCALE GENOMIC DNA]</scope>
    <source>
        <strain evidence="1">CG17_big_fil_post_rev_8_21_14_2_50_48_46</strain>
    </source>
</reference>